<reference evidence="4" key="1">
    <citation type="submission" date="2025-08" db="UniProtKB">
        <authorList>
            <consortium name="RefSeq"/>
        </authorList>
    </citation>
    <scope>IDENTIFICATION</scope>
    <source>
        <tissue evidence="4">Whole body</tissue>
    </source>
</reference>
<evidence type="ECO:0000313" key="4">
    <source>
        <dbReference type="RefSeq" id="XP_017886989.1"/>
    </source>
</evidence>
<evidence type="ECO:0000259" key="2">
    <source>
        <dbReference type="Pfam" id="PF00534"/>
    </source>
</evidence>
<dbReference type="SUPFAM" id="SSF53756">
    <property type="entry name" value="UDP-Glycosyltransferase/glycogen phosphorylase"/>
    <property type="match status" value="1"/>
</dbReference>
<name>A0AAJ7J8G6_9HYME</name>
<dbReference type="AlphaFoldDB" id="A0AAJ7J8G6"/>
<dbReference type="RefSeq" id="XP_017886989.1">
    <property type="nucleotide sequence ID" value="XM_018031500.2"/>
</dbReference>
<feature type="domain" description="Glycosyl transferase family 1" evidence="2">
    <location>
        <begin position="3"/>
        <end position="110"/>
    </location>
</feature>
<dbReference type="Pfam" id="PF00534">
    <property type="entry name" value="Glycos_transf_1"/>
    <property type="match status" value="1"/>
</dbReference>
<sequence>MKDMQDLSKHFALDENVEFKLNVPYSELLLELQRATIGLHTMWNEHFGISIVECMAAGLIVVAHDSGGPKADIIETQPGSQNGFLATEPEEYAKIMAHIIRMDPEERNAIKLVARASVNRFSGEVFEREFLRTIEPFFRLKQE</sequence>
<proteinExistence type="predicted"/>
<evidence type="ECO:0000256" key="1">
    <source>
        <dbReference type="ARBA" id="ARBA00022676"/>
    </source>
</evidence>
<dbReference type="PANTHER" id="PTHR45919:SF1">
    <property type="entry name" value="GDP-MAN:MAN(3)GLCNAC(2)-PP-DOL ALPHA-1,2-MANNOSYLTRANSFERASE"/>
    <property type="match status" value="1"/>
</dbReference>
<protein>
    <submittedName>
        <fullName evidence="4">GDP-Man:Man(3)GlcNAc(2)-PP-Dol alpha-1,2-mannosyltransferase-like</fullName>
    </submittedName>
</protein>
<dbReference type="InterPro" id="IPR001296">
    <property type="entry name" value="Glyco_trans_1"/>
</dbReference>
<dbReference type="GO" id="GO:0005789">
    <property type="term" value="C:endoplasmic reticulum membrane"/>
    <property type="evidence" value="ECO:0007669"/>
    <property type="project" value="TreeGrafter"/>
</dbReference>
<dbReference type="Proteomes" id="UP000694925">
    <property type="component" value="Unplaced"/>
</dbReference>
<keyword evidence="1" id="KW-0808">Transferase</keyword>
<dbReference type="GO" id="GO:0004377">
    <property type="term" value="F:GDP-Man:Man(3)GlcNAc(2)-PP-Dol alpha-1,2-mannosyltransferase activity"/>
    <property type="evidence" value="ECO:0007669"/>
    <property type="project" value="InterPro"/>
</dbReference>
<dbReference type="InterPro" id="IPR038013">
    <property type="entry name" value="ALG11"/>
</dbReference>
<accession>A0AAJ7J8G6</accession>
<organism evidence="3 4">
    <name type="scientific">Ceratina calcarata</name>
    <dbReference type="NCBI Taxonomy" id="156304"/>
    <lineage>
        <taxon>Eukaryota</taxon>
        <taxon>Metazoa</taxon>
        <taxon>Ecdysozoa</taxon>
        <taxon>Arthropoda</taxon>
        <taxon>Hexapoda</taxon>
        <taxon>Insecta</taxon>
        <taxon>Pterygota</taxon>
        <taxon>Neoptera</taxon>
        <taxon>Endopterygota</taxon>
        <taxon>Hymenoptera</taxon>
        <taxon>Apocrita</taxon>
        <taxon>Aculeata</taxon>
        <taxon>Apoidea</taxon>
        <taxon>Anthophila</taxon>
        <taxon>Apidae</taxon>
        <taxon>Ceratina</taxon>
        <taxon>Zadontomerus</taxon>
    </lineage>
</organism>
<dbReference type="GO" id="GO:0006487">
    <property type="term" value="P:protein N-linked glycosylation"/>
    <property type="evidence" value="ECO:0007669"/>
    <property type="project" value="TreeGrafter"/>
</dbReference>
<evidence type="ECO:0000313" key="3">
    <source>
        <dbReference type="Proteomes" id="UP000694925"/>
    </source>
</evidence>
<gene>
    <name evidence="4" type="primary">LOC108629108</name>
</gene>
<keyword evidence="1" id="KW-0328">Glycosyltransferase</keyword>
<keyword evidence="3" id="KW-1185">Reference proteome</keyword>
<dbReference type="GeneID" id="108629108"/>
<dbReference type="Gene3D" id="3.40.50.2000">
    <property type="entry name" value="Glycogen Phosphorylase B"/>
    <property type="match status" value="1"/>
</dbReference>
<dbReference type="KEGG" id="ccal:108629108"/>
<dbReference type="PANTHER" id="PTHR45919">
    <property type="entry name" value="GDP-MAN:MAN(3)GLCNAC(2)-PP-DOL ALPHA-1,2-MANNOSYLTRANSFERASE"/>
    <property type="match status" value="1"/>
</dbReference>